<sequence length="132" mass="15068">MNKKILILLSFLTILLASCTEAGKVSHNISKEADNFNVVRRVAVINTRTDKVEFEVIGRISIYDNTSSKESTSTLTVVVETDKDKYKKHIVKLTNWNMYVVEDLDGAAVDQYKYEINYMPESILPFKITESK</sequence>
<dbReference type="Pfam" id="PF25682">
    <property type="entry name" value="Phage_VG64"/>
    <property type="match status" value="1"/>
</dbReference>
<dbReference type="InterPro" id="IPR058243">
    <property type="entry name" value="Phage_VG64"/>
</dbReference>
<protein>
    <submittedName>
        <fullName evidence="1">Outer membrane protein assembly factor</fullName>
    </submittedName>
</protein>
<organism evidence="1">
    <name type="scientific">Siphoviridae sp. ctpoI7</name>
    <dbReference type="NCBI Taxonomy" id="2825678"/>
    <lineage>
        <taxon>Viruses</taxon>
        <taxon>Duplodnaviria</taxon>
        <taxon>Heunggongvirae</taxon>
        <taxon>Uroviricota</taxon>
        <taxon>Caudoviricetes</taxon>
    </lineage>
</organism>
<dbReference type="PROSITE" id="PS51257">
    <property type="entry name" value="PROKAR_LIPOPROTEIN"/>
    <property type="match status" value="1"/>
</dbReference>
<dbReference type="EMBL" id="BK015368">
    <property type="protein sequence ID" value="DAE03562.1"/>
    <property type="molecule type" value="Genomic_DNA"/>
</dbReference>
<proteinExistence type="predicted"/>
<name>A0A8S5P9A8_9CAUD</name>
<accession>A0A8S5P9A8</accession>
<reference evidence="1" key="1">
    <citation type="journal article" date="2021" name="Proc. Natl. Acad. Sci. U.S.A.">
        <title>A Catalog of Tens of Thousands of Viruses from Human Metagenomes Reveals Hidden Associations with Chronic Diseases.</title>
        <authorList>
            <person name="Tisza M.J."/>
            <person name="Buck C.B."/>
        </authorList>
    </citation>
    <scope>NUCLEOTIDE SEQUENCE</scope>
    <source>
        <strain evidence="1">CtpoI7</strain>
    </source>
</reference>
<evidence type="ECO:0000313" key="1">
    <source>
        <dbReference type="EMBL" id="DAE03562.1"/>
    </source>
</evidence>